<evidence type="ECO:0000313" key="1">
    <source>
        <dbReference type="EMBL" id="KAJ8667723.1"/>
    </source>
</evidence>
<name>A0ACC2N9W8_9HYME</name>
<protein>
    <submittedName>
        <fullName evidence="1">Uncharacterized protein</fullName>
    </submittedName>
</protein>
<dbReference type="Proteomes" id="UP001239111">
    <property type="component" value="Chromosome 4"/>
</dbReference>
<reference evidence="1" key="1">
    <citation type="submission" date="2023-04" db="EMBL/GenBank/DDBJ databases">
        <title>A chromosome-level genome assembly of the parasitoid wasp Eretmocerus hayati.</title>
        <authorList>
            <person name="Zhong Y."/>
            <person name="Liu S."/>
            <person name="Liu Y."/>
        </authorList>
    </citation>
    <scope>NUCLEOTIDE SEQUENCE</scope>
    <source>
        <strain evidence="1">ZJU_SS_LIU_2023</strain>
    </source>
</reference>
<comment type="caution">
    <text evidence="1">The sequence shown here is derived from an EMBL/GenBank/DDBJ whole genome shotgun (WGS) entry which is preliminary data.</text>
</comment>
<keyword evidence="2" id="KW-1185">Reference proteome</keyword>
<gene>
    <name evidence="1" type="ORF">QAD02_009386</name>
</gene>
<evidence type="ECO:0000313" key="2">
    <source>
        <dbReference type="Proteomes" id="UP001239111"/>
    </source>
</evidence>
<accession>A0ACC2N9W8</accession>
<proteinExistence type="predicted"/>
<organism evidence="1 2">
    <name type="scientific">Eretmocerus hayati</name>
    <dbReference type="NCBI Taxonomy" id="131215"/>
    <lineage>
        <taxon>Eukaryota</taxon>
        <taxon>Metazoa</taxon>
        <taxon>Ecdysozoa</taxon>
        <taxon>Arthropoda</taxon>
        <taxon>Hexapoda</taxon>
        <taxon>Insecta</taxon>
        <taxon>Pterygota</taxon>
        <taxon>Neoptera</taxon>
        <taxon>Endopterygota</taxon>
        <taxon>Hymenoptera</taxon>
        <taxon>Apocrita</taxon>
        <taxon>Proctotrupomorpha</taxon>
        <taxon>Chalcidoidea</taxon>
        <taxon>Aphelinidae</taxon>
        <taxon>Aphelininae</taxon>
        <taxon>Eretmocerus</taxon>
    </lineage>
</organism>
<sequence length="312" mass="35529">MPAGEKRIEPSRSLLLTAPDEYAKFIMQAFGYYACVAGEVEYIYKCKPIEAKLIPDNQCYKELPVNVSGNAVFMRPRTKILTNEGNKIRCSNIAPNMYKLDDVWIEMNPYPKKVESPQIFDPEKDLQWRYTDLDKLVSTGLYSSDDIQAWRDNLNFPGKEKAFQYAMAQAVIDGHSIGSKYRMDDLLNMDIITQAGERVWNRMWGSFKVIGDITSGMLGLWVTFKLLEFLIDSILHGMALHSLYGWSFVLLGACWDSVTAFFLTLKKEATKTTEKSESPSGDVHSCLPRASQKGHLTPPLFLMRHLIIKCIQ</sequence>
<dbReference type="EMBL" id="CM056744">
    <property type="protein sequence ID" value="KAJ8667723.1"/>
    <property type="molecule type" value="Genomic_DNA"/>
</dbReference>